<evidence type="ECO:0000256" key="6">
    <source>
        <dbReference type="ARBA" id="ARBA00022833"/>
    </source>
</evidence>
<organism evidence="11 12">
    <name type="scientific">Succinivibrio faecicola</name>
    <dbReference type="NCBI Taxonomy" id="2820300"/>
    <lineage>
        <taxon>Bacteria</taxon>
        <taxon>Pseudomonadati</taxon>
        <taxon>Pseudomonadota</taxon>
        <taxon>Gammaproteobacteria</taxon>
        <taxon>Aeromonadales</taxon>
        <taxon>Succinivibrionaceae</taxon>
        <taxon>Succinivibrio</taxon>
    </lineage>
</organism>
<accession>A0ABS7DIG7</accession>
<dbReference type="CDD" id="cd16833">
    <property type="entry name" value="YfiH"/>
    <property type="match status" value="1"/>
</dbReference>
<evidence type="ECO:0000256" key="4">
    <source>
        <dbReference type="ARBA" id="ARBA00022723"/>
    </source>
</evidence>
<protein>
    <recommendedName>
        <fullName evidence="10">Purine nucleoside phosphorylase</fullName>
    </recommendedName>
</protein>
<name>A0ABS7DIG7_9GAMM</name>
<keyword evidence="12" id="KW-1185">Reference proteome</keyword>
<gene>
    <name evidence="11" type="primary">pgeF</name>
    <name evidence="11" type="ORF">J5V48_08290</name>
</gene>
<comment type="catalytic activity">
    <reaction evidence="1">
        <text>inosine + phosphate = alpha-D-ribose 1-phosphate + hypoxanthine</text>
        <dbReference type="Rhea" id="RHEA:27646"/>
        <dbReference type="ChEBI" id="CHEBI:17368"/>
        <dbReference type="ChEBI" id="CHEBI:17596"/>
        <dbReference type="ChEBI" id="CHEBI:43474"/>
        <dbReference type="ChEBI" id="CHEBI:57720"/>
        <dbReference type="EC" id="2.4.2.1"/>
    </reaction>
    <physiologicalReaction direction="left-to-right" evidence="1">
        <dbReference type="Rhea" id="RHEA:27647"/>
    </physiologicalReaction>
</comment>
<dbReference type="EMBL" id="JAGFNY010000034">
    <property type="protein sequence ID" value="MBW7570891.1"/>
    <property type="molecule type" value="Genomic_DNA"/>
</dbReference>
<comment type="catalytic activity">
    <reaction evidence="7">
        <text>adenosine + H2O + H(+) = inosine + NH4(+)</text>
        <dbReference type="Rhea" id="RHEA:24408"/>
        <dbReference type="ChEBI" id="CHEBI:15377"/>
        <dbReference type="ChEBI" id="CHEBI:15378"/>
        <dbReference type="ChEBI" id="CHEBI:16335"/>
        <dbReference type="ChEBI" id="CHEBI:17596"/>
        <dbReference type="ChEBI" id="CHEBI:28938"/>
        <dbReference type="EC" id="3.5.4.4"/>
    </reaction>
    <physiologicalReaction direction="left-to-right" evidence="7">
        <dbReference type="Rhea" id="RHEA:24409"/>
    </physiologicalReaction>
</comment>
<evidence type="ECO:0000313" key="11">
    <source>
        <dbReference type="EMBL" id="MBW7570891.1"/>
    </source>
</evidence>
<dbReference type="InterPro" id="IPR003730">
    <property type="entry name" value="Cu_polyphenol_OxRdtase"/>
</dbReference>
<evidence type="ECO:0000256" key="7">
    <source>
        <dbReference type="ARBA" id="ARBA00047989"/>
    </source>
</evidence>
<evidence type="ECO:0000256" key="5">
    <source>
        <dbReference type="ARBA" id="ARBA00022801"/>
    </source>
</evidence>
<comment type="similarity">
    <text evidence="2 10">Belongs to the purine nucleoside phosphorylase YfiH/LACC1 family.</text>
</comment>
<reference evidence="11 12" key="1">
    <citation type="submission" date="2021-03" db="EMBL/GenBank/DDBJ databases">
        <title>Succinivibrio sp. nov. isolated from feces of cow.</title>
        <authorList>
            <person name="Choi J.-Y."/>
        </authorList>
    </citation>
    <scope>NUCLEOTIDE SEQUENCE [LARGE SCALE GENOMIC DNA]</scope>
    <source>
        <strain evidence="11 12">AGMB01872</strain>
    </source>
</reference>
<evidence type="ECO:0000256" key="8">
    <source>
        <dbReference type="ARBA" id="ARBA00048968"/>
    </source>
</evidence>
<dbReference type="InterPro" id="IPR038371">
    <property type="entry name" value="Cu_polyphenol_OxRdtase_sf"/>
</dbReference>
<evidence type="ECO:0000256" key="10">
    <source>
        <dbReference type="RuleBase" id="RU361274"/>
    </source>
</evidence>
<evidence type="ECO:0000256" key="2">
    <source>
        <dbReference type="ARBA" id="ARBA00007353"/>
    </source>
</evidence>
<dbReference type="RefSeq" id="WP_219938115.1">
    <property type="nucleotide sequence ID" value="NZ_JAGFNY010000034.1"/>
</dbReference>
<dbReference type="InterPro" id="IPR011324">
    <property type="entry name" value="Cytotoxic_necrot_fac-like_cat"/>
</dbReference>
<keyword evidence="3" id="KW-0808">Transferase</keyword>
<evidence type="ECO:0000256" key="3">
    <source>
        <dbReference type="ARBA" id="ARBA00022679"/>
    </source>
</evidence>
<sequence length="257" mass="28565">MEKSSSIKEVDYLLDNITCCYTTVNGGHSKGNFASFNLGLHVNDSAIDVINNRKELTSYLNKKIVWMNQTHSNTVLYVNSSDAKANDVFSDTVPPLGVQADGIVTDDKNIALAVLTADCLPLILVSEDKKICAAIHCGWRGIYSGIIDNAVKIIREKNTSKLYAFIGPHISQNSYEVGEELLSKFVSVLGEEANKAFIKKEDSKYLCSLEKLVRLNLKKLSVFKIECCQIDTFTDKSYYSYRRNPITGRLATVISLS</sequence>
<keyword evidence="4" id="KW-0479">Metal-binding</keyword>
<keyword evidence="6" id="KW-0862">Zinc</keyword>
<evidence type="ECO:0000256" key="1">
    <source>
        <dbReference type="ARBA" id="ARBA00000553"/>
    </source>
</evidence>
<comment type="catalytic activity">
    <reaction evidence="9">
        <text>S-methyl-5'-thioadenosine + phosphate = 5-(methylsulfanyl)-alpha-D-ribose 1-phosphate + adenine</text>
        <dbReference type="Rhea" id="RHEA:11852"/>
        <dbReference type="ChEBI" id="CHEBI:16708"/>
        <dbReference type="ChEBI" id="CHEBI:17509"/>
        <dbReference type="ChEBI" id="CHEBI:43474"/>
        <dbReference type="ChEBI" id="CHEBI:58533"/>
        <dbReference type="EC" id="2.4.2.28"/>
    </reaction>
    <physiologicalReaction direction="left-to-right" evidence="9">
        <dbReference type="Rhea" id="RHEA:11853"/>
    </physiologicalReaction>
</comment>
<evidence type="ECO:0000256" key="9">
    <source>
        <dbReference type="ARBA" id="ARBA00049893"/>
    </source>
</evidence>
<dbReference type="PANTHER" id="PTHR30616">
    <property type="entry name" value="UNCHARACTERIZED PROTEIN YFIH"/>
    <property type="match status" value="1"/>
</dbReference>
<dbReference type="NCBIfam" id="TIGR00726">
    <property type="entry name" value="peptidoglycan editing factor PgeF"/>
    <property type="match status" value="1"/>
</dbReference>
<dbReference type="Proteomes" id="UP000731465">
    <property type="component" value="Unassembled WGS sequence"/>
</dbReference>
<evidence type="ECO:0000313" key="12">
    <source>
        <dbReference type="Proteomes" id="UP000731465"/>
    </source>
</evidence>
<dbReference type="SUPFAM" id="SSF64438">
    <property type="entry name" value="CNF1/YfiH-like putative cysteine hydrolases"/>
    <property type="match status" value="1"/>
</dbReference>
<proteinExistence type="inferred from homology"/>
<dbReference type="PANTHER" id="PTHR30616:SF2">
    <property type="entry name" value="PURINE NUCLEOSIDE PHOSPHORYLASE LACC1"/>
    <property type="match status" value="1"/>
</dbReference>
<keyword evidence="5" id="KW-0378">Hydrolase</keyword>
<dbReference type="Gene3D" id="3.60.140.10">
    <property type="entry name" value="CNF1/YfiH-like putative cysteine hydrolases"/>
    <property type="match status" value="1"/>
</dbReference>
<dbReference type="Pfam" id="PF02578">
    <property type="entry name" value="Cu-oxidase_4"/>
    <property type="match status" value="1"/>
</dbReference>
<comment type="caution">
    <text evidence="11">The sequence shown here is derived from an EMBL/GenBank/DDBJ whole genome shotgun (WGS) entry which is preliminary data.</text>
</comment>
<comment type="catalytic activity">
    <reaction evidence="8">
        <text>adenosine + phosphate = alpha-D-ribose 1-phosphate + adenine</text>
        <dbReference type="Rhea" id="RHEA:27642"/>
        <dbReference type="ChEBI" id="CHEBI:16335"/>
        <dbReference type="ChEBI" id="CHEBI:16708"/>
        <dbReference type="ChEBI" id="CHEBI:43474"/>
        <dbReference type="ChEBI" id="CHEBI:57720"/>
        <dbReference type="EC" id="2.4.2.1"/>
    </reaction>
    <physiologicalReaction direction="left-to-right" evidence="8">
        <dbReference type="Rhea" id="RHEA:27643"/>
    </physiologicalReaction>
</comment>